<dbReference type="RefSeq" id="WP_044086340.1">
    <property type="nucleotide sequence ID" value="NZ_ATLK01000001.1"/>
</dbReference>
<evidence type="ECO:0000313" key="2">
    <source>
        <dbReference type="Proteomes" id="UP000028730"/>
    </source>
</evidence>
<sequence>MTRMKKQIGGTSRGGLCVFMASVTVLAIIAVVVALLMFPGAALPADGIRATARTGHEVRQSQVVAYCPAQMALADSEKYGDVQFQASEGNITSSALYSSFGSVYKARVGSLTDVDGVNGVGRELEGNGSYEGPSVKVLSDRGNAKSSILVSKLLNSKEGTGSVAAVGSWATSGDLKGVSAASCVSPSLESFFLLPATAAGATHQLIVANPSEKPTTLHLDVWGTKSGRPLALHTGNTLTVAAHHEANVDLSAGAPGQDGLFVKVTSNEVPVAAVVRCVLLDGLSSKGSDFALPLGEPGTSQVLAGVGQGDEVNVAVRSDRAADAEIFWTRHDGEESVRKVHLEPGRVSVTDLGRAGQDVYGVSVRSDAPVQAQAQVGDSGSDGSADFALIPAARQAGRSAVAVPGGMNGVLSFINASNSAVEATVHGYDVKGGSVGSQQISINAHGAQVVPMSDISDSAVLFELESGGNLAWGVRVGQQDVSSANLAAVAYLSATGLEPSNAQIFSEPTRMTVR</sequence>
<accession>A0A080N1V8</accession>
<name>A0A080N1V8_9BIFI</name>
<dbReference type="Pfam" id="PF18986">
    <property type="entry name" value="DUF5719"/>
    <property type="match status" value="1"/>
</dbReference>
<evidence type="ECO:0000313" key="1">
    <source>
        <dbReference type="EMBL" id="KFF30838.1"/>
    </source>
</evidence>
<dbReference type="EMBL" id="ATLK01000001">
    <property type="protein sequence ID" value="KFF30838.1"/>
    <property type="molecule type" value="Genomic_DNA"/>
</dbReference>
<dbReference type="STRING" id="1341695.BBOMB_0152"/>
<evidence type="ECO:0008006" key="3">
    <source>
        <dbReference type="Google" id="ProtNLM"/>
    </source>
</evidence>
<proteinExistence type="predicted"/>
<dbReference type="Proteomes" id="UP000028730">
    <property type="component" value="Unassembled WGS sequence"/>
</dbReference>
<protein>
    <recommendedName>
        <fullName evidence="3">Organic solvents resistance ABC transporter permease</fullName>
    </recommendedName>
</protein>
<organism evidence="1 2">
    <name type="scientific">Bifidobacterium bombi DSM 19703</name>
    <dbReference type="NCBI Taxonomy" id="1341695"/>
    <lineage>
        <taxon>Bacteria</taxon>
        <taxon>Bacillati</taxon>
        <taxon>Actinomycetota</taxon>
        <taxon>Actinomycetes</taxon>
        <taxon>Bifidobacteriales</taxon>
        <taxon>Bifidobacteriaceae</taxon>
        <taxon>Bifidobacterium</taxon>
    </lineage>
</organism>
<comment type="caution">
    <text evidence="1">The sequence shown here is derived from an EMBL/GenBank/DDBJ whole genome shotgun (WGS) entry which is preliminary data.</text>
</comment>
<keyword evidence="2" id="KW-1185">Reference proteome</keyword>
<dbReference type="eggNOG" id="COG3147">
    <property type="taxonomic scope" value="Bacteria"/>
</dbReference>
<dbReference type="AlphaFoldDB" id="A0A080N1V8"/>
<reference evidence="1 2" key="1">
    <citation type="journal article" date="2014" name="Appl. Environ. Microbiol.">
        <title>Genomic encyclopedia of type strains of the genus Bifidobacterium.</title>
        <authorList>
            <person name="Milani C."/>
            <person name="Lugli G.A."/>
            <person name="Duranti S."/>
            <person name="Turroni F."/>
            <person name="Bottacini F."/>
            <person name="Mangifesta M."/>
            <person name="Sanchez B."/>
            <person name="Viappiani A."/>
            <person name="Mancabelli L."/>
            <person name="Taminiau B."/>
            <person name="Delcenserie V."/>
            <person name="Barrangou R."/>
            <person name="Margolles A."/>
            <person name="van Sinderen D."/>
            <person name="Ventura M."/>
        </authorList>
    </citation>
    <scope>NUCLEOTIDE SEQUENCE [LARGE SCALE GENOMIC DNA]</scope>
    <source>
        <strain evidence="1 2">DSM 19703</strain>
    </source>
</reference>
<dbReference type="InterPro" id="IPR043777">
    <property type="entry name" value="DUF5719"/>
</dbReference>
<gene>
    <name evidence="1" type="ORF">BBOMB_0152</name>
</gene>